<keyword evidence="4" id="KW-0378">Hydrolase</keyword>
<dbReference type="EMBL" id="CM009290">
    <property type="protein sequence ID" value="PNT55832.2"/>
    <property type="molecule type" value="Genomic_DNA"/>
</dbReference>
<dbReference type="GO" id="GO:0008239">
    <property type="term" value="F:dipeptidyl-peptidase activity"/>
    <property type="evidence" value="ECO:0000318"/>
    <property type="project" value="GO_Central"/>
</dbReference>
<sequence length="510" mass="57459">MMFQRLFLLQSFLLFSLTTATATAKRLNTIPRHSPIGPRVWRDQPDKTTSCEVDEEGFETCFYNQTLDHFNYRPESYDTFPQRYVINSKYWGGANASILVYLGAEASIDGYRDAAGFLDDNAVQFKSLLVFIEHRYYGHSFPPGAWGKRGYFSSAQALADYAAIIIDIKENRSAQYSPVIVIGGSYGGMLASWFRLKYPHIALGALASSAPILYFDDITPQDAYYSVVTKEFREASETCYQTIKTSWSEIDELASKPDGLSMLSTKFNTCKNLTDASELKDYLRLMYAYAAQNNSPPTYPVNEVCKGIDDDASGDDILSRIFRGVVAYYGNQTSCYVNKVAYQSEATLGWSWQRCSEMVIPLGVGDNSMFQPNPFNLTDHIERCKSLYGVRPRPHWVTTYYGGHDIKLILQRFGSNIIFSNGLRDPYSSGGVLNNISDSIVAVTTVNGSHCLDIQRANPSTDPDWLVMQRKKEVEIIEGWITQYYEDLYEFKDPFLIIRGGTKVDAAVSG</sequence>
<feature type="chain" id="PRO_5017946693" description="Lysosomal Pro-X carboxypeptidase" evidence="6">
    <location>
        <begin position="25"/>
        <end position="510"/>
    </location>
</feature>
<dbReference type="Gene3D" id="3.40.50.1820">
    <property type="entry name" value="alpha/beta hydrolase"/>
    <property type="match status" value="1"/>
</dbReference>
<dbReference type="GO" id="GO:0006508">
    <property type="term" value="P:proteolysis"/>
    <property type="evidence" value="ECO:0007669"/>
    <property type="project" value="UniProtKB-KW"/>
</dbReference>
<dbReference type="Pfam" id="PF05577">
    <property type="entry name" value="Peptidase_S28"/>
    <property type="match status" value="1"/>
</dbReference>
<evidence type="ECO:0000313" key="8">
    <source>
        <dbReference type="Proteomes" id="UP000006729"/>
    </source>
</evidence>
<dbReference type="InterPro" id="IPR029058">
    <property type="entry name" value="AB_hydrolase_fold"/>
</dbReference>
<dbReference type="FunFam" id="1.20.120.980:FF:000006">
    <property type="entry name" value="Serine carboxypeptidase S28 family protein"/>
    <property type="match status" value="1"/>
</dbReference>
<name>A0A2K2C1D1_POPTR</name>
<dbReference type="PANTHER" id="PTHR11010">
    <property type="entry name" value="PROTEASE S28 PRO-X CARBOXYPEPTIDASE-RELATED"/>
    <property type="match status" value="1"/>
</dbReference>
<dbReference type="SUPFAM" id="SSF53474">
    <property type="entry name" value="alpha/beta-Hydrolases"/>
    <property type="match status" value="1"/>
</dbReference>
<evidence type="ECO:0000256" key="5">
    <source>
        <dbReference type="ARBA" id="ARBA00023180"/>
    </source>
</evidence>
<keyword evidence="3 6" id="KW-0732">Signal</keyword>
<evidence type="ECO:0000256" key="1">
    <source>
        <dbReference type="ARBA" id="ARBA00011079"/>
    </source>
</evidence>
<dbReference type="Proteomes" id="UP000006729">
    <property type="component" value="Chromosome 1"/>
</dbReference>
<dbReference type="Gene3D" id="1.20.120.980">
    <property type="entry name" value="Serine carboxypeptidase S28, SKS domain"/>
    <property type="match status" value="1"/>
</dbReference>
<keyword evidence="2" id="KW-0645">Protease</keyword>
<organism evidence="7 8">
    <name type="scientific">Populus trichocarpa</name>
    <name type="common">Western balsam poplar</name>
    <name type="synonym">Populus balsamifera subsp. trichocarpa</name>
    <dbReference type="NCBI Taxonomy" id="3694"/>
    <lineage>
        <taxon>Eukaryota</taxon>
        <taxon>Viridiplantae</taxon>
        <taxon>Streptophyta</taxon>
        <taxon>Embryophyta</taxon>
        <taxon>Tracheophyta</taxon>
        <taxon>Spermatophyta</taxon>
        <taxon>Magnoliopsida</taxon>
        <taxon>eudicotyledons</taxon>
        <taxon>Gunneridae</taxon>
        <taxon>Pentapetalae</taxon>
        <taxon>rosids</taxon>
        <taxon>fabids</taxon>
        <taxon>Malpighiales</taxon>
        <taxon>Salicaceae</taxon>
        <taxon>Saliceae</taxon>
        <taxon>Populus</taxon>
    </lineage>
</organism>
<dbReference type="SMR" id="A0A2K2C1D1"/>
<evidence type="ECO:0000256" key="3">
    <source>
        <dbReference type="ARBA" id="ARBA00022729"/>
    </source>
</evidence>
<dbReference type="GO" id="GO:0070008">
    <property type="term" value="F:serine-type exopeptidase activity"/>
    <property type="evidence" value="ECO:0007669"/>
    <property type="project" value="InterPro"/>
</dbReference>
<proteinExistence type="inferred from homology"/>
<dbReference type="InterPro" id="IPR008758">
    <property type="entry name" value="Peptidase_S28"/>
</dbReference>
<dbReference type="OMA" id="CHETIRR"/>
<keyword evidence="5" id="KW-0325">Glycoprotein</keyword>
<dbReference type="Gramene" id="Potri.001G212900.1.v4.1">
    <property type="protein sequence ID" value="Potri.001G212900.1.v4.1"/>
    <property type="gene ID" value="Potri.001G212900.v4.1"/>
</dbReference>
<gene>
    <name evidence="7" type="ORF">POPTR_001G212900</name>
</gene>
<accession>A0A2K2C1D1</accession>
<evidence type="ECO:0000313" key="7">
    <source>
        <dbReference type="EMBL" id="PNT55832.2"/>
    </source>
</evidence>
<evidence type="ECO:0000256" key="4">
    <source>
        <dbReference type="ARBA" id="ARBA00022801"/>
    </source>
</evidence>
<dbReference type="InParanoid" id="A0A2K2C1D1"/>
<dbReference type="PANTHER" id="PTHR11010:SF96">
    <property type="entry name" value="LYSOSOMAL PRO-X CARBOXYPEPTIDASE-LIKE ISOFORM X1"/>
    <property type="match status" value="1"/>
</dbReference>
<evidence type="ECO:0008006" key="9">
    <source>
        <dbReference type="Google" id="ProtNLM"/>
    </source>
</evidence>
<dbReference type="AlphaFoldDB" id="A0A2K2C1D1"/>
<comment type="similarity">
    <text evidence="1">Belongs to the peptidase S28 family.</text>
</comment>
<reference evidence="7 8" key="1">
    <citation type="journal article" date="2006" name="Science">
        <title>The genome of black cottonwood, Populus trichocarpa (Torr. &amp; Gray).</title>
        <authorList>
            <person name="Tuskan G.A."/>
            <person name="Difazio S."/>
            <person name="Jansson S."/>
            <person name="Bohlmann J."/>
            <person name="Grigoriev I."/>
            <person name="Hellsten U."/>
            <person name="Putnam N."/>
            <person name="Ralph S."/>
            <person name="Rombauts S."/>
            <person name="Salamov A."/>
            <person name="Schein J."/>
            <person name="Sterck L."/>
            <person name="Aerts A."/>
            <person name="Bhalerao R.R."/>
            <person name="Bhalerao R.P."/>
            <person name="Blaudez D."/>
            <person name="Boerjan W."/>
            <person name="Brun A."/>
            <person name="Brunner A."/>
            <person name="Busov V."/>
            <person name="Campbell M."/>
            <person name="Carlson J."/>
            <person name="Chalot M."/>
            <person name="Chapman J."/>
            <person name="Chen G.L."/>
            <person name="Cooper D."/>
            <person name="Coutinho P.M."/>
            <person name="Couturier J."/>
            <person name="Covert S."/>
            <person name="Cronk Q."/>
            <person name="Cunningham R."/>
            <person name="Davis J."/>
            <person name="Degroeve S."/>
            <person name="Dejardin A."/>
            <person name="Depamphilis C."/>
            <person name="Detter J."/>
            <person name="Dirks B."/>
            <person name="Dubchak I."/>
            <person name="Duplessis S."/>
            <person name="Ehlting J."/>
            <person name="Ellis B."/>
            <person name="Gendler K."/>
            <person name="Goodstein D."/>
            <person name="Gribskov M."/>
            <person name="Grimwood J."/>
            <person name="Groover A."/>
            <person name="Gunter L."/>
            <person name="Hamberger B."/>
            <person name="Heinze B."/>
            <person name="Helariutta Y."/>
            <person name="Henrissat B."/>
            <person name="Holligan D."/>
            <person name="Holt R."/>
            <person name="Huang W."/>
            <person name="Islam-Faridi N."/>
            <person name="Jones S."/>
            <person name="Jones-Rhoades M."/>
            <person name="Jorgensen R."/>
            <person name="Joshi C."/>
            <person name="Kangasjarvi J."/>
            <person name="Karlsson J."/>
            <person name="Kelleher C."/>
            <person name="Kirkpatrick R."/>
            <person name="Kirst M."/>
            <person name="Kohler A."/>
            <person name="Kalluri U."/>
            <person name="Larimer F."/>
            <person name="Leebens-Mack J."/>
            <person name="Leple J.C."/>
            <person name="Locascio P."/>
            <person name="Lou Y."/>
            <person name="Lucas S."/>
            <person name="Martin F."/>
            <person name="Montanini B."/>
            <person name="Napoli C."/>
            <person name="Nelson D.R."/>
            <person name="Nelson C."/>
            <person name="Nieminen K."/>
            <person name="Nilsson O."/>
            <person name="Pereda V."/>
            <person name="Peter G."/>
            <person name="Philippe R."/>
            <person name="Pilate G."/>
            <person name="Poliakov A."/>
            <person name="Razumovskaya J."/>
            <person name="Richardson P."/>
            <person name="Rinaldi C."/>
            <person name="Ritland K."/>
            <person name="Rouze P."/>
            <person name="Ryaboy D."/>
            <person name="Schmutz J."/>
            <person name="Schrader J."/>
            <person name="Segerman B."/>
            <person name="Shin H."/>
            <person name="Siddiqui A."/>
            <person name="Sterky F."/>
            <person name="Terry A."/>
            <person name="Tsai C.J."/>
            <person name="Uberbacher E."/>
            <person name="Unneberg P."/>
            <person name="Vahala J."/>
            <person name="Wall K."/>
            <person name="Wessler S."/>
            <person name="Yang G."/>
            <person name="Yin T."/>
            <person name="Douglas C."/>
            <person name="Marra M."/>
            <person name="Sandberg G."/>
            <person name="Van de Peer Y."/>
            <person name="Rokhsar D."/>
        </authorList>
    </citation>
    <scope>NUCLEOTIDE SEQUENCE [LARGE SCALE GENOMIC DNA]</scope>
    <source>
        <strain evidence="8">cv. Nisqually</strain>
    </source>
</reference>
<dbReference type="InterPro" id="IPR042269">
    <property type="entry name" value="Ser_carbopepase_S28_SKS"/>
</dbReference>
<feature type="signal peptide" evidence="6">
    <location>
        <begin position="1"/>
        <end position="24"/>
    </location>
</feature>
<protein>
    <recommendedName>
        <fullName evidence="9">Lysosomal Pro-X carboxypeptidase</fullName>
    </recommendedName>
</protein>
<evidence type="ECO:0000256" key="2">
    <source>
        <dbReference type="ARBA" id="ARBA00022670"/>
    </source>
</evidence>
<keyword evidence="8" id="KW-1185">Reference proteome</keyword>
<evidence type="ECO:0000256" key="6">
    <source>
        <dbReference type="SAM" id="SignalP"/>
    </source>
</evidence>